<gene>
    <name evidence="4" type="ORF">Q7514_09350</name>
</gene>
<dbReference type="Proteomes" id="UP001336020">
    <property type="component" value="Unassembled WGS sequence"/>
</dbReference>
<keyword evidence="2" id="KW-1277">Toxin-antitoxin system</keyword>
<comment type="caution">
    <text evidence="4">The sequence shown here is derived from an EMBL/GenBank/DDBJ whole genome shotgun (WGS) entry which is preliminary data.</text>
</comment>
<dbReference type="Pfam" id="PF02452">
    <property type="entry name" value="PemK_toxin"/>
    <property type="match status" value="1"/>
</dbReference>
<proteinExistence type="inferred from homology"/>
<dbReference type="EMBL" id="JAUTXY010000003">
    <property type="protein sequence ID" value="MEE2057730.1"/>
    <property type="molecule type" value="Genomic_DNA"/>
</dbReference>
<reference evidence="4 5" key="1">
    <citation type="submission" date="2023-07" db="EMBL/GenBank/DDBJ databases">
        <authorList>
            <person name="Girao M."/>
            <person name="Carvalho M.F."/>
        </authorList>
    </citation>
    <scope>NUCLEOTIDE SEQUENCE [LARGE SCALE GENOMIC DNA]</scope>
    <source>
        <strain evidence="4 5">YIM65754</strain>
    </source>
</reference>
<evidence type="ECO:0000313" key="5">
    <source>
        <dbReference type="Proteomes" id="UP001336020"/>
    </source>
</evidence>
<sequence length="188" mass="20869">MAGKWMNMGKQLGRLAVEHGPRLYKQLQQSGALDRAKGALTQQPGRAAPVPVPGRPVASRTTPTAHRARTIEYSPALDGRADPGEIVWTWVEYEEDASQGKDRPVLVVGREGATLLGLMLSSNGDRDGHRDWVGIGTGPWDRQNRPSWIRLDRILDVPEEGIRREGAILERSRFDQVASRLRADFGWA</sequence>
<evidence type="ECO:0000313" key="4">
    <source>
        <dbReference type="EMBL" id="MEE2057730.1"/>
    </source>
</evidence>
<accession>A0ABU7L876</accession>
<evidence type="ECO:0000256" key="1">
    <source>
        <dbReference type="ARBA" id="ARBA00007521"/>
    </source>
</evidence>
<comment type="similarity">
    <text evidence="1">Belongs to the PemK/MazF family.</text>
</comment>
<dbReference type="SUPFAM" id="SSF50118">
    <property type="entry name" value="Cell growth inhibitor/plasmid maintenance toxic component"/>
    <property type="match status" value="1"/>
</dbReference>
<dbReference type="Gene3D" id="2.30.30.110">
    <property type="match status" value="1"/>
</dbReference>
<keyword evidence="5" id="KW-1185">Reference proteome</keyword>
<dbReference type="EC" id="3.1.-.-" evidence="4"/>
<dbReference type="GO" id="GO:0016787">
    <property type="term" value="F:hydrolase activity"/>
    <property type="evidence" value="ECO:0007669"/>
    <property type="project" value="UniProtKB-KW"/>
</dbReference>
<evidence type="ECO:0000256" key="3">
    <source>
        <dbReference type="SAM" id="MobiDB-lite"/>
    </source>
</evidence>
<evidence type="ECO:0000256" key="2">
    <source>
        <dbReference type="ARBA" id="ARBA00022649"/>
    </source>
</evidence>
<feature type="region of interest" description="Disordered" evidence="3">
    <location>
        <begin position="39"/>
        <end position="65"/>
    </location>
</feature>
<dbReference type="InterPro" id="IPR011067">
    <property type="entry name" value="Plasmid_toxin/cell-grow_inhib"/>
</dbReference>
<name>A0ABU7L876_9NOCA</name>
<keyword evidence="4" id="KW-0378">Hydrolase</keyword>
<protein>
    <submittedName>
        <fullName evidence="4">Type II toxin-antitoxin system PemK/MazF family toxin</fullName>
        <ecNumber evidence="4">3.1.-.-</ecNumber>
    </submittedName>
</protein>
<organism evidence="4 5">
    <name type="scientific">Rhodococcus artemisiae</name>
    <dbReference type="NCBI Taxonomy" id="714159"/>
    <lineage>
        <taxon>Bacteria</taxon>
        <taxon>Bacillati</taxon>
        <taxon>Actinomycetota</taxon>
        <taxon>Actinomycetes</taxon>
        <taxon>Mycobacteriales</taxon>
        <taxon>Nocardiaceae</taxon>
        <taxon>Rhodococcus</taxon>
    </lineage>
</organism>
<dbReference type="InterPro" id="IPR003477">
    <property type="entry name" value="PemK-like"/>
</dbReference>